<keyword evidence="1" id="KW-1133">Transmembrane helix</keyword>
<evidence type="ECO:0000256" key="1">
    <source>
        <dbReference type="SAM" id="Phobius"/>
    </source>
</evidence>
<dbReference type="EMBL" id="RBNL01001872">
    <property type="protein sequence ID" value="RML85004.1"/>
    <property type="molecule type" value="Genomic_DNA"/>
</dbReference>
<name>A0A3M2Z9L6_PSEYM</name>
<comment type="caution">
    <text evidence="3">The sequence shown here is derived from an EMBL/GenBank/DDBJ whole genome shotgun (WGS) entry which is preliminary data.</text>
</comment>
<keyword evidence="1" id="KW-0812">Transmembrane</keyword>
<dbReference type="Proteomes" id="UP000282378">
    <property type="component" value="Unassembled WGS sequence"/>
</dbReference>
<organism evidence="3 4">
    <name type="scientific">Pseudomonas syringae pv. maculicola</name>
    <dbReference type="NCBI Taxonomy" id="59511"/>
    <lineage>
        <taxon>Bacteria</taxon>
        <taxon>Pseudomonadati</taxon>
        <taxon>Pseudomonadota</taxon>
        <taxon>Gammaproteobacteria</taxon>
        <taxon>Pseudomonadales</taxon>
        <taxon>Pseudomonadaceae</taxon>
        <taxon>Pseudomonas</taxon>
    </lineage>
</organism>
<keyword evidence="3" id="KW-0813">Transport</keyword>
<dbReference type="Pfam" id="PF07885">
    <property type="entry name" value="Ion_trans_2"/>
    <property type="match status" value="1"/>
</dbReference>
<keyword evidence="3" id="KW-0407">Ion channel</keyword>
<feature type="domain" description="Potassium channel" evidence="2">
    <location>
        <begin position="13"/>
        <end position="53"/>
    </location>
</feature>
<sequence>ERFGWAGIGMLLLVHYGVSWLLLTLAGEEHLLQGADFTYFYLTTATTVGYGDL</sequence>
<accession>A0A3M2Z9L6</accession>
<feature type="non-terminal residue" evidence="3">
    <location>
        <position position="1"/>
    </location>
</feature>
<feature type="transmembrane region" description="Helical" evidence="1">
    <location>
        <begin position="6"/>
        <end position="26"/>
    </location>
</feature>
<evidence type="ECO:0000313" key="4">
    <source>
        <dbReference type="Proteomes" id="UP000282378"/>
    </source>
</evidence>
<keyword evidence="1" id="KW-0472">Membrane</keyword>
<dbReference type="AlphaFoldDB" id="A0A3M2Z9L6"/>
<dbReference type="GO" id="GO:0034220">
    <property type="term" value="P:monoatomic ion transmembrane transport"/>
    <property type="evidence" value="ECO:0007669"/>
    <property type="project" value="UniProtKB-KW"/>
</dbReference>
<evidence type="ECO:0000259" key="2">
    <source>
        <dbReference type="Pfam" id="PF07885"/>
    </source>
</evidence>
<dbReference type="InterPro" id="IPR013099">
    <property type="entry name" value="K_chnl_dom"/>
</dbReference>
<dbReference type="SUPFAM" id="SSF81324">
    <property type="entry name" value="Voltage-gated potassium channels"/>
    <property type="match status" value="1"/>
</dbReference>
<proteinExistence type="predicted"/>
<evidence type="ECO:0000313" key="3">
    <source>
        <dbReference type="EMBL" id="RML85004.1"/>
    </source>
</evidence>
<reference evidence="3 4" key="1">
    <citation type="submission" date="2018-08" db="EMBL/GenBank/DDBJ databases">
        <title>Recombination of ecologically and evolutionarily significant loci maintains genetic cohesion in the Pseudomonas syringae species complex.</title>
        <authorList>
            <person name="Dillon M."/>
            <person name="Thakur S."/>
            <person name="Almeida R.N.D."/>
            <person name="Weir B.S."/>
            <person name="Guttman D.S."/>
        </authorList>
    </citation>
    <scope>NUCLEOTIDE SEQUENCE [LARGE SCALE GENOMIC DNA]</scope>
    <source>
        <strain evidence="3 4">88_10</strain>
    </source>
</reference>
<keyword evidence="3" id="KW-0406">Ion transport</keyword>
<gene>
    <name evidence="3" type="ORF">APX70_07921</name>
</gene>
<feature type="non-terminal residue" evidence="3">
    <location>
        <position position="53"/>
    </location>
</feature>
<protein>
    <submittedName>
        <fullName evidence="3">Potassium channel protein</fullName>
    </submittedName>
</protein>